<protein>
    <submittedName>
        <fullName evidence="6">Hemolysin III family protein</fullName>
    </submittedName>
</protein>
<organism evidence="6 7">
    <name type="scientific">Pelagibacterium lacus</name>
    <dbReference type="NCBI Taxonomy" id="2282655"/>
    <lineage>
        <taxon>Bacteria</taxon>
        <taxon>Pseudomonadati</taxon>
        <taxon>Pseudomonadota</taxon>
        <taxon>Alphaproteobacteria</taxon>
        <taxon>Hyphomicrobiales</taxon>
        <taxon>Devosiaceae</taxon>
        <taxon>Pelagibacterium</taxon>
    </lineage>
</organism>
<dbReference type="EMBL" id="QQNH01000001">
    <property type="protein sequence ID" value="RDE10484.1"/>
    <property type="molecule type" value="Genomic_DNA"/>
</dbReference>
<keyword evidence="4 5" id="KW-0472">Membrane</keyword>
<keyword evidence="7" id="KW-1185">Reference proteome</keyword>
<dbReference type="PANTHER" id="PTHR20855:SF3">
    <property type="entry name" value="LD03007P"/>
    <property type="match status" value="1"/>
</dbReference>
<comment type="subcellular location">
    <subcellularLocation>
        <location evidence="1">Membrane</location>
        <topology evidence="1">Multi-pass membrane protein</topology>
    </subcellularLocation>
</comment>
<feature type="transmembrane region" description="Helical" evidence="5">
    <location>
        <begin position="96"/>
        <end position="115"/>
    </location>
</feature>
<dbReference type="GO" id="GO:0016020">
    <property type="term" value="C:membrane"/>
    <property type="evidence" value="ECO:0007669"/>
    <property type="project" value="UniProtKB-SubCell"/>
</dbReference>
<reference evidence="7" key="1">
    <citation type="submission" date="2018-07" db="EMBL/GenBank/DDBJ databases">
        <authorList>
            <person name="Liu B.-T."/>
            <person name="Du Z."/>
        </authorList>
    </citation>
    <scope>NUCLEOTIDE SEQUENCE [LARGE SCALE GENOMIC DNA]</scope>
    <source>
        <strain evidence="7">XYN52</strain>
    </source>
</reference>
<gene>
    <name evidence="6" type="ORF">DVH29_00590</name>
</gene>
<evidence type="ECO:0000256" key="5">
    <source>
        <dbReference type="SAM" id="Phobius"/>
    </source>
</evidence>
<dbReference type="AlphaFoldDB" id="A0A369W714"/>
<evidence type="ECO:0000256" key="1">
    <source>
        <dbReference type="ARBA" id="ARBA00004141"/>
    </source>
</evidence>
<evidence type="ECO:0000313" key="7">
    <source>
        <dbReference type="Proteomes" id="UP000253759"/>
    </source>
</evidence>
<evidence type="ECO:0000256" key="3">
    <source>
        <dbReference type="ARBA" id="ARBA00022989"/>
    </source>
</evidence>
<feature type="transmembrane region" description="Helical" evidence="5">
    <location>
        <begin position="146"/>
        <end position="166"/>
    </location>
</feature>
<proteinExistence type="predicted"/>
<sequence length="224" mass="23599">MRDREHPMAHALRQRRPFTLAELIADGVVHGVGLAVAIVAGTVLITLAALHAERGDIAAVGIYVGSFVMLLAASMAFNLCPAGALKAWLARIDQAAIFLFIAGSYTPLLMALGDVPIADRLLIFVWSTAIVGVALKLLVPQHFGRMAIPFYLAIGWSGVLAFQALAAALPATVVGLIVAGGIAYSAGVIFLLWEKLAFQNVLWHGCVLVGAVLHLVAIFNTVLG</sequence>
<keyword evidence="3 5" id="KW-1133">Transmembrane helix</keyword>
<evidence type="ECO:0000313" key="6">
    <source>
        <dbReference type="EMBL" id="RDE10484.1"/>
    </source>
</evidence>
<name>A0A369W714_9HYPH</name>
<evidence type="ECO:0000256" key="2">
    <source>
        <dbReference type="ARBA" id="ARBA00022692"/>
    </source>
</evidence>
<feature type="transmembrane region" description="Helical" evidence="5">
    <location>
        <begin position="172"/>
        <end position="193"/>
    </location>
</feature>
<evidence type="ECO:0000256" key="4">
    <source>
        <dbReference type="ARBA" id="ARBA00023136"/>
    </source>
</evidence>
<dbReference type="Proteomes" id="UP000253759">
    <property type="component" value="Unassembled WGS sequence"/>
</dbReference>
<dbReference type="Pfam" id="PF03006">
    <property type="entry name" value="HlyIII"/>
    <property type="match status" value="1"/>
</dbReference>
<feature type="transmembrane region" description="Helical" evidence="5">
    <location>
        <begin position="20"/>
        <end position="50"/>
    </location>
</feature>
<dbReference type="InterPro" id="IPR004254">
    <property type="entry name" value="AdipoR/HlyIII-related"/>
</dbReference>
<feature type="transmembrane region" description="Helical" evidence="5">
    <location>
        <begin position="121"/>
        <end position="139"/>
    </location>
</feature>
<accession>A0A369W714</accession>
<dbReference type="OrthoDB" id="9813689at2"/>
<dbReference type="RefSeq" id="WP_114644389.1">
    <property type="nucleotide sequence ID" value="NZ_QQNH01000001.1"/>
</dbReference>
<keyword evidence="2 5" id="KW-0812">Transmembrane</keyword>
<feature type="transmembrane region" description="Helical" evidence="5">
    <location>
        <begin position="200"/>
        <end position="223"/>
    </location>
</feature>
<dbReference type="PANTHER" id="PTHR20855">
    <property type="entry name" value="ADIPOR/PROGESTIN RECEPTOR-RELATED"/>
    <property type="match status" value="1"/>
</dbReference>
<feature type="transmembrane region" description="Helical" evidence="5">
    <location>
        <begin position="62"/>
        <end position="84"/>
    </location>
</feature>
<comment type="caution">
    <text evidence="6">The sequence shown here is derived from an EMBL/GenBank/DDBJ whole genome shotgun (WGS) entry which is preliminary data.</text>
</comment>